<protein>
    <submittedName>
        <fullName evidence="1">Uncharacterized protein</fullName>
    </submittedName>
</protein>
<accession>A0A974CMJ3</accession>
<gene>
    <name evidence="1" type="ORF">XELAEV_18030733mg</name>
</gene>
<name>A0A974CMJ3_XENLA</name>
<dbReference type="Proteomes" id="UP000694892">
    <property type="component" value="Chromosome 6L"/>
</dbReference>
<dbReference type="AlphaFoldDB" id="A0A974CMJ3"/>
<proteinExistence type="predicted"/>
<evidence type="ECO:0000313" key="1">
    <source>
        <dbReference type="EMBL" id="OCT75552.1"/>
    </source>
</evidence>
<organism evidence="1 2">
    <name type="scientific">Xenopus laevis</name>
    <name type="common">African clawed frog</name>
    <dbReference type="NCBI Taxonomy" id="8355"/>
    <lineage>
        <taxon>Eukaryota</taxon>
        <taxon>Metazoa</taxon>
        <taxon>Chordata</taxon>
        <taxon>Craniata</taxon>
        <taxon>Vertebrata</taxon>
        <taxon>Euteleostomi</taxon>
        <taxon>Amphibia</taxon>
        <taxon>Batrachia</taxon>
        <taxon>Anura</taxon>
        <taxon>Pipoidea</taxon>
        <taxon>Pipidae</taxon>
        <taxon>Xenopodinae</taxon>
        <taxon>Xenopus</taxon>
        <taxon>Xenopus</taxon>
    </lineage>
</organism>
<reference evidence="2" key="1">
    <citation type="journal article" date="2016" name="Nature">
        <title>Genome evolution in the allotetraploid frog Xenopus laevis.</title>
        <authorList>
            <person name="Session A.M."/>
            <person name="Uno Y."/>
            <person name="Kwon T."/>
            <person name="Chapman J.A."/>
            <person name="Toyoda A."/>
            <person name="Takahashi S."/>
            <person name="Fukui A."/>
            <person name="Hikosaka A."/>
            <person name="Suzuki A."/>
            <person name="Kondo M."/>
            <person name="van Heeringen S.J."/>
            <person name="Quigley I."/>
            <person name="Heinz S."/>
            <person name="Ogino H."/>
            <person name="Ochi H."/>
            <person name="Hellsten U."/>
            <person name="Lyons J.B."/>
            <person name="Simakov O."/>
            <person name="Putnam N."/>
            <person name="Stites J."/>
            <person name="Kuroki Y."/>
            <person name="Tanaka T."/>
            <person name="Michiue T."/>
            <person name="Watanabe M."/>
            <person name="Bogdanovic O."/>
            <person name="Lister R."/>
            <person name="Georgiou G."/>
            <person name="Paranjpe S.S."/>
            <person name="van Kruijsbergen I."/>
            <person name="Shu S."/>
            <person name="Carlson J."/>
            <person name="Kinoshita T."/>
            <person name="Ohta Y."/>
            <person name="Mawaribuchi S."/>
            <person name="Jenkins J."/>
            <person name="Grimwood J."/>
            <person name="Schmutz J."/>
            <person name="Mitros T."/>
            <person name="Mozaffari S.V."/>
            <person name="Suzuki Y."/>
            <person name="Haramoto Y."/>
            <person name="Yamamoto T.S."/>
            <person name="Takagi C."/>
            <person name="Heald R."/>
            <person name="Miller K."/>
            <person name="Haudenschild C."/>
            <person name="Kitzman J."/>
            <person name="Nakayama T."/>
            <person name="Izutsu Y."/>
            <person name="Robert J."/>
            <person name="Fortriede J."/>
            <person name="Burns K."/>
            <person name="Lotay V."/>
            <person name="Karimi K."/>
            <person name="Yasuoka Y."/>
            <person name="Dichmann D.S."/>
            <person name="Flajnik M.F."/>
            <person name="Houston D.W."/>
            <person name="Shendure J."/>
            <person name="DuPasquier L."/>
            <person name="Vize P.D."/>
            <person name="Zorn A.M."/>
            <person name="Ito M."/>
            <person name="Marcotte E.M."/>
            <person name="Wallingford J.B."/>
            <person name="Ito Y."/>
            <person name="Asashima M."/>
            <person name="Ueno N."/>
            <person name="Matsuda Y."/>
            <person name="Veenstra G.J."/>
            <person name="Fujiyama A."/>
            <person name="Harland R.M."/>
            <person name="Taira M."/>
            <person name="Rokhsar D.S."/>
        </authorList>
    </citation>
    <scope>NUCLEOTIDE SEQUENCE [LARGE SCALE GENOMIC DNA]</scope>
    <source>
        <strain evidence="2">J</strain>
    </source>
</reference>
<sequence length="110" mass="12479">MNPANKGLLKNQARNNKRKDVKVFTISRRVLSSDIRVHFCTINLTCPKQTPGTNLFPFIFIKGYGIHYILPQKKHFFHLQFHNSTGTSTLCISYLDVWEVAVADSSVPSA</sequence>
<dbReference type="EMBL" id="CM004476">
    <property type="protein sequence ID" value="OCT75552.1"/>
    <property type="molecule type" value="Genomic_DNA"/>
</dbReference>
<evidence type="ECO:0000313" key="2">
    <source>
        <dbReference type="Proteomes" id="UP000694892"/>
    </source>
</evidence>